<evidence type="ECO:0000256" key="1">
    <source>
        <dbReference type="ARBA" id="ARBA00005679"/>
    </source>
</evidence>
<proteinExistence type="inferred from homology"/>
<keyword evidence="2" id="KW-0325">Glycoprotein</keyword>
<feature type="region of interest" description="Disordered" evidence="3">
    <location>
        <begin position="1"/>
        <end position="21"/>
    </location>
</feature>
<evidence type="ECO:0000256" key="2">
    <source>
        <dbReference type="ARBA" id="ARBA00023180"/>
    </source>
</evidence>
<dbReference type="Gene3D" id="3.40.30.10">
    <property type="entry name" value="Glutaredoxin"/>
    <property type="match status" value="3"/>
</dbReference>
<dbReference type="STRING" id="76193.A0A194RGY0"/>
<dbReference type="PANTHER" id="PTHR13234:SF71">
    <property type="entry name" value="GAMMA-INTERFERON-INDUCIBLE LYSOSOMAL THIOL REDUCTASE-LIKE PROTEIN"/>
    <property type="match status" value="1"/>
</dbReference>
<dbReference type="InterPro" id="IPR004911">
    <property type="entry name" value="Interferon-induced_GILT"/>
</dbReference>
<dbReference type="AlphaFoldDB" id="A0A194RGY0"/>
<evidence type="ECO:0000256" key="3">
    <source>
        <dbReference type="SAM" id="MobiDB-lite"/>
    </source>
</evidence>
<dbReference type="Proteomes" id="UP000053240">
    <property type="component" value="Unassembled WGS sequence"/>
</dbReference>
<accession>A0A194RGY0</accession>
<dbReference type="EMBL" id="KQ460207">
    <property type="protein sequence ID" value="KPJ16699.1"/>
    <property type="molecule type" value="Genomic_DNA"/>
</dbReference>
<organism evidence="4 5">
    <name type="scientific">Papilio machaon</name>
    <name type="common">Old World swallowtail butterfly</name>
    <dbReference type="NCBI Taxonomy" id="76193"/>
    <lineage>
        <taxon>Eukaryota</taxon>
        <taxon>Metazoa</taxon>
        <taxon>Ecdysozoa</taxon>
        <taxon>Arthropoda</taxon>
        <taxon>Hexapoda</taxon>
        <taxon>Insecta</taxon>
        <taxon>Pterygota</taxon>
        <taxon>Neoptera</taxon>
        <taxon>Endopterygota</taxon>
        <taxon>Lepidoptera</taxon>
        <taxon>Glossata</taxon>
        <taxon>Ditrysia</taxon>
        <taxon>Papilionoidea</taxon>
        <taxon>Papilionidae</taxon>
        <taxon>Papilioninae</taxon>
        <taxon>Papilio</taxon>
    </lineage>
</organism>
<evidence type="ECO:0000313" key="4">
    <source>
        <dbReference type="EMBL" id="KPJ16699.1"/>
    </source>
</evidence>
<dbReference type="SUPFAM" id="SSF52833">
    <property type="entry name" value="Thioredoxin-like"/>
    <property type="match status" value="2"/>
</dbReference>
<dbReference type="GO" id="GO:0016671">
    <property type="term" value="F:oxidoreductase activity, acting on a sulfur group of donors, disulfide as acceptor"/>
    <property type="evidence" value="ECO:0007669"/>
    <property type="project" value="InterPro"/>
</dbReference>
<dbReference type="PANTHER" id="PTHR13234">
    <property type="entry name" value="GAMMA-INTERFERON INDUCIBLE LYSOSOMAL THIOL REDUCTASE GILT"/>
    <property type="match status" value="1"/>
</dbReference>
<protein>
    <submittedName>
        <fullName evidence="4">Gamma-interferon-inducible lysosomal thiol reductase</fullName>
    </submittedName>
</protein>
<dbReference type="InParanoid" id="A0A194RGY0"/>
<sequence length="634" mass="71565">MRNGRPPEAQLSSQDDVTRNNLNENEPLNLQVFDLLDFLERIKAAKENDRVLVQVYYESLCPACRLFFTDQLKPVVEKLGQYINIRTYPYGNAKTIIDENGDYTIKCQHGPPECYGNKLHACALNLLQNKTQALIFNACLMTRRPNSRGSDDKAADACGTELNLDSNTIKECAKSNKGDELLKHYGEESKKANFNYVPYILIQGRVNDGEELMKDICNVFTNPPPPYIGVDLDQRINSTSIRQDLNTTITEKADNVQEKVLIQLYYECLCPFCTQFYTEVFIPTIRELGEYLDVRTYPYGNAWTSERNGSYVFDCQHGRAECYGNKLHACALDLLQNKTQALVFNSCLMVGNSDDSDADQCGKEQNVDADSIKECAKGDKGTLLLKYYGDESAKGHYSYVPYLKINGKHRARADFMHKVYFDTSNKFNETEEGLKFLDGDALSPVEQTFRSKERVVIQVFYESLSPECKNFHKHILMPVVQILNKNIRVMTYPFGNAQVVNNQGHTEFKCQHGPEECYGNKLHACTLALMGNRTQALVFNTCMMSLKGGSHGSDDHSADVCGKTYKVNTESIKECAKSSTGDELFKFFGDESTKVNYKNVPYVLINGRPCKGDNLMRNVCAAFSKPPAACLKLH</sequence>
<name>A0A194RGY0_PAPMA</name>
<dbReference type="Pfam" id="PF03227">
    <property type="entry name" value="GILT"/>
    <property type="match status" value="3"/>
</dbReference>
<evidence type="ECO:0000313" key="5">
    <source>
        <dbReference type="Proteomes" id="UP000053240"/>
    </source>
</evidence>
<keyword evidence="5" id="KW-1185">Reference proteome</keyword>
<gene>
    <name evidence="4" type="ORF">RR48_10298</name>
</gene>
<dbReference type="InterPro" id="IPR036249">
    <property type="entry name" value="Thioredoxin-like_sf"/>
</dbReference>
<reference evidence="4 5" key="1">
    <citation type="journal article" date="2015" name="Nat. Commun.">
        <title>Outbred genome sequencing and CRISPR/Cas9 gene editing in butterflies.</title>
        <authorList>
            <person name="Li X."/>
            <person name="Fan D."/>
            <person name="Zhang W."/>
            <person name="Liu G."/>
            <person name="Zhang L."/>
            <person name="Zhao L."/>
            <person name="Fang X."/>
            <person name="Chen L."/>
            <person name="Dong Y."/>
            <person name="Chen Y."/>
            <person name="Ding Y."/>
            <person name="Zhao R."/>
            <person name="Feng M."/>
            <person name="Zhu Y."/>
            <person name="Feng Y."/>
            <person name="Jiang X."/>
            <person name="Zhu D."/>
            <person name="Xiang H."/>
            <person name="Feng X."/>
            <person name="Li S."/>
            <person name="Wang J."/>
            <person name="Zhang G."/>
            <person name="Kronforst M.R."/>
            <person name="Wang W."/>
        </authorList>
    </citation>
    <scope>NUCLEOTIDE SEQUENCE [LARGE SCALE GENOMIC DNA]</scope>
    <source>
        <strain evidence="4">Ya'a_city_454_Pm</strain>
        <tissue evidence="4">Whole body</tissue>
    </source>
</reference>
<comment type="similarity">
    <text evidence="1">Belongs to the GILT family.</text>
</comment>